<sequence length="137" mass="14568">MPFPTFNYPGAGDLMAQSGLCQAVRVGPVVHLSGQGGWDAQLQVVREPRAQVEQALRNVEAALRAAGASLHDVFKLLVFVTGEFDTFAKPLLERLNEIYGSAIPAMSVIGVNTLAFDGMGIEIEAQAWVGDAAKANL</sequence>
<evidence type="ECO:0000313" key="2">
    <source>
        <dbReference type="Proteomes" id="UP001565368"/>
    </source>
</evidence>
<comment type="caution">
    <text evidence="1">The sequence shown here is derived from an EMBL/GenBank/DDBJ whole genome shotgun (WGS) entry which is preliminary data.</text>
</comment>
<dbReference type="Pfam" id="PF01042">
    <property type="entry name" value="Ribonuc_L-PSP"/>
    <property type="match status" value="1"/>
</dbReference>
<dbReference type="PANTHER" id="PTHR43857">
    <property type="entry name" value="BLR7761 PROTEIN"/>
    <property type="match status" value="1"/>
</dbReference>
<reference evidence="1 2" key="1">
    <citation type="submission" date="2023-08" db="EMBL/GenBank/DDBJ databases">
        <title>Annotated Genome Sequence of Vanrija albida AlHP1.</title>
        <authorList>
            <person name="Herzog R."/>
        </authorList>
    </citation>
    <scope>NUCLEOTIDE SEQUENCE [LARGE SCALE GENOMIC DNA]</scope>
    <source>
        <strain evidence="1 2">AlHP1</strain>
    </source>
</reference>
<organism evidence="1 2">
    <name type="scientific">Vanrija albida</name>
    <dbReference type="NCBI Taxonomy" id="181172"/>
    <lineage>
        <taxon>Eukaryota</taxon>
        <taxon>Fungi</taxon>
        <taxon>Dikarya</taxon>
        <taxon>Basidiomycota</taxon>
        <taxon>Agaricomycotina</taxon>
        <taxon>Tremellomycetes</taxon>
        <taxon>Trichosporonales</taxon>
        <taxon>Trichosporonaceae</taxon>
        <taxon>Vanrija</taxon>
    </lineage>
</organism>
<dbReference type="SUPFAM" id="SSF55298">
    <property type="entry name" value="YjgF-like"/>
    <property type="match status" value="1"/>
</dbReference>
<dbReference type="Proteomes" id="UP001565368">
    <property type="component" value="Unassembled WGS sequence"/>
</dbReference>
<evidence type="ECO:0000313" key="1">
    <source>
        <dbReference type="EMBL" id="KAL1409903.1"/>
    </source>
</evidence>
<keyword evidence="2" id="KW-1185">Reference proteome</keyword>
<proteinExistence type="predicted"/>
<name>A0ABR3Q5F3_9TREE</name>
<accession>A0ABR3Q5F3</accession>
<dbReference type="CDD" id="cd00448">
    <property type="entry name" value="YjgF_YER057c_UK114_family"/>
    <property type="match status" value="1"/>
</dbReference>
<protein>
    <submittedName>
        <fullName evidence="1">Uncharacterized protein</fullName>
    </submittedName>
</protein>
<gene>
    <name evidence="1" type="ORF">Q8F55_003902</name>
</gene>
<dbReference type="InterPro" id="IPR006175">
    <property type="entry name" value="YjgF/YER057c/UK114"/>
</dbReference>
<dbReference type="GeneID" id="95984945"/>
<dbReference type="RefSeq" id="XP_069209847.1">
    <property type="nucleotide sequence ID" value="XM_069352429.1"/>
</dbReference>
<dbReference type="EMBL" id="JBBXJM010000003">
    <property type="protein sequence ID" value="KAL1409903.1"/>
    <property type="molecule type" value="Genomic_DNA"/>
</dbReference>
<dbReference type="InterPro" id="IPR035959">
    <property type="entry name" value="RutC-like_sf"/>
</dbReference>
<dbReference type="PANTHER" id="PTHR43857:SF1">
    <property type="entry name" value="YJGH FAMILY PROTEIN"/>
    <property type="match status" value="1"/>
</dbReference>
<dbReference type="Gene3D" id="3.30.1330.40">
    <property type="entry name" value="RutC-like"/>
    <property type="match status" value="1"/>
</dbReference>